<protein>
    <submittedName>
        <fullName evidence="2">Uncharacterized protein</fullName>
    </submittedName>
</protein>
<dbReference type="AlphaFoldDB" id="A0A6I8V5T9"/>
<sequence length="108" mass="11235">MKLALVEDKAMGKEEINDSVSMVLDMVGIHGYSNRLMCILSDGCPANLLAKVTAAREYAVSKLMGHGVPNGAHGSPGPHYKGGGKVEVAGSPCLLLSGDILHHIALAQ</sequence>
<evidence type="ECO:0000313" key="1">
    <source>
        <dbReference type="Proteomes" id="UP000001819"/>
    </source>
</evidence>
<proteinExistence type="predicted"/>
<accession>A0A6I8V5T9</accession>
<name>A0A6I8V5T9_DROPS</name>
<dbReference type="RefSeq" id="XP_003736592.3">
    <property type="nucleotide sequence ID" value="XM_003736544.3"/>
</dbReference>
<evidence type="ECO:0000313" key="2">
    <source>
        <dbReference type="RefSeq" id="XP_003736592.3"/>
    </source>
</evidence>
<dbReference type="InParanoid" id="A0A6I8V5T9"/>
<keyword evidence="1" id="KW-1185">Reference proteome</keyword>
<reference evidence="1" key="1">
    <citation type="submission" date="2024-06" db="UniProtKB">
        <authorList>
            <consortium name="RefSeq"/>
        </authorList>
    </citation>
    <scope>NUCLEOTIDE SEQUENCE [LARGE SCALE GENOMIC DNA]</scope>
    <source>
        <strain evidence="1">MV2-25</strain>
    </source>
</reference>
<organism evidence="1 2">
    <name type="scientific">Drosophila pseudoobscura pseudoobscura</name>
    <name type="common">Fruit fly</name>
    <dbReference type="NCBI Taxonomy" id="46245"/>
    <lineage>
        <taxon>Eukaryota</taxon>
        <taxon>Metazoa</taxon>
        <taxon>Ecdysozoa</taxon>
        <taxon>Arthropoda</taxon>
        <taxon>Hexapoda</taxon>
        <taxon>Insecta</taxon>
        <taxon>Pterygota</taxon>
        <taxon>Neoptera</taxon>
        <taxon>Endopterygota</taxon>
        <taxon>Diptera</taxon>
        <taxon>Brachycera</taxon>
        <taxon>Muscomorpha</taxon>
        <taxon>Ephydroidea</taxon>
        <taxon>Drosophilidae</taxon>
        <taxon>Drosophila</taxon>
        <taxon>Sophophora</taxon>
    </lineage>
</organism>
<gene>
    <name evidence="2" type="primary">LOC13036426</name>
</gene>
<dbReference type="Proteomes" id="UP000001819">
    <property type="component" value="Chromosome 2"/>
</dbReference>
<dbReference type="KEGG" id="dpo:13036426"/>
<reference evidence="2" key="2">
    <citation type="submission" date="2025-08" db="UniProtKB">
        <authorList>
            <consortium name="RefSeq"/>
        </authorList>
    </citation>
    <scope>IDENTIFICATION</scope>
    <source>
        <strain evidence="2">MV-25-SWS-2005</strain>
        <tissue evidence="2">Whole body</tissue>
    </source>
</reference>